<feature type="transmembrane region" description="Helical" evidence="7">
    <location>
        <begin position="276"/>
        <end position="304"/>
    </location>
</feature>
<sequence length="441" mass="47499">MHKRLAWWQLSLIGIGSIIGAGFFLGSGLSIGMAGPSVLIGYIIAGLATFIVFAALAEMTVNDPQPGSFRTYARLAFGRSAGFMSGWIYWLAGVLIMSSEIVALSTFTQYWFPNIPLGIFSVLYAVLGFGINFMGVRNFGAIESVFAVIKLTILILFILFGVLFVCGLLSDSPKVPIQPIGRHDWFPHGLSGLWSAMIFVFFSFGGIEVVGVTASELKRGEEIAKAGLTLLVVLVLVYVLALFGVLKMTEPSAISDAASPFVTALSGFRIPYLGTLFNLIIISAAFSTMVGALFGVSRVMVSLAEDGDAPRSLKQVNSRGVASKSLWITAAALTVTIVCSYILPHTMYEYVSTAAGAMLILNWILILASSLKLRSRCETSRGKLRIFTHPYGAYVGMVLILVAISGALLHRNERIGLGLSLALILLVFAASRIVPYIGRRR</sequence>
<feature type="transmembrane region" description="Helical" evidence="7">
    <location>
        <begin position="110"/>
        <end position="133"/>
    </location>
</feature>
<dbReference type="PANTHER" id="PTHR43495">
    <property type="entry name" value="GABA PERMEASE"/>
    <property type="match status" value="1"/>
</dbReference>
<proteinExistence type="predicted"/>
<evidence type="ECO:0000313" key="9">
    <source>
        <dbReference type="EMBL" id="MBP3966035.1"/>
    </source>
</evidence>
<organism evidence="9 10">
    <name type="scientific">Paenibacillus lignilyticus</name>
    <dbReference type="NCBI Taxonomy" id="1172615"/>
    <lineage>
        <taxon>Bacteria</taxon>
        <taxon>Bacillati</taxon>
        <taxon>Bacillota</taxon>
        <taxon>Bacilli</taxon>
        <taxon>Bacillales</taxon>
        <taxon>Paenibacillaceae</taxon>
        <taxon>Paenibacillus</taxon>
    </lineage>
</organism>
<feature type="domain" description="Amino acid permease/ SLC12A" evidence="8">
    <location>
        <begin position="10"/>
        <end position="406"/>
    </location>
</feature>
<feature type="transmembrane region" description="Helical" evidence="7">
    <location>
        <begin position="226"/>
        <end position="246"/>
    </location>
</feature>
<dbReference type="Proteomes" id="UP000673394">
    <property type="component" value="Unassembled WGS sequence"/>
</dbReference>
<feature type="transmembrane region" description="Helical" evidence="7">
    <location>
        <begin position="190"/>
        <end position="214"/>
    </location>
</feature>
<feature type="transmembrane region" description="Helical" evidence="7">
    <location>
        <begin position="391"/>
        <end position="409"/>
    </location>
</feature>
<dbReference type="PIRSF" id="PIRSF006060">
    <property type="entry name" value="AA_transporter"/>
    <property type="match status" value="1"/>
</dbReference>
<protein>
    <submittedName>
        <fullName evidence="9">Amino acid permease</fullName>
    </submittedName>
</protein>
<evidence type="ECO:0000259" key="8">
    <source>
        <dbReference type="Pfam" id="PF00324"/>
    </source>
</evidence>
<evidence type="ECO:0000256" key="3">
    <source>
        <dbReference type="ARBA" id="ARBA00022692"/>
    </source>
</evidence>
<name>A0ABS5CJI0_9BACL</name>
<keyword evidence="10" id="KW-1185">Reference proteome</keyword>
<dbReference type="Pfam" id="PF00324">
    <property type="entry name" value="AA_permease"/>
    <property type="match status" value="1"/>
</dbReference>
<dbReference type="InterPro" id="IPR004840">
    <property type="entry name" value="Amino_acid_permease_CS"/>
</dbReference>
<feature type="transmembrane region" description="Helical" evidence="7">
    <location>
        <begin position="325"/>
        <end position="344"/>
    </location>
</feature>
<keyword evidence="2" id="KW-0813">Transport</keyword>
<evidence type="ECO:0000256" key="2">
    <source>
        <dbReference type="ARBA" id="ARBA00022448"/>
    </source>
</evidence>
<evidence type="ECO:0000256" key="6">
    <source>
        <dbReference type="ARBA" id="ARBA00023136"/>
    </source>
</evidence>
<dbReference type="RefSeq" id="WP_210662885.1">
    <property type="nucleotide sequence ID" value="NZ_JAGKSP010000014.1"/>
</dbReference>
<accession>A0ABS5CJI0</accession>
<keyword evidence="5 7" id="KW-1133">Transmembrane helix</keyword>
<comment type="subcellular location">
    <subcellularLocation>
        <location evidence="1">Membrane</location>
        <topology evidence="1">Multi-pass membrane protein</topology>
    </subcellularLocation>
</comment>
<dbReference type="Gene3D" id="1.20.1740.10">
    <property type="entry name" value="Amino acid/polyamine transporter I"/>
    <property type="match status" value="1"/>
</dbReference>
<gene>
    <name evidence="9" type="ORF">I8J30_25350</name>
</gene>
<dbReference type="EMBL" id="JAGKSP010000014">
    <property type="protein sequence ID" value="MBP3966035.1"/>
    <property type="molecule type" value="Genomic_DNA"/>
</dbReference>
<evidence type="ECO:0000256" key="7">
    <source>
        <dbReference type="SAM" id="Phobius"/>
    </source>
</evidence>
<feature type="transmembrane region" description="Helical" evidence="7">
    <location>
        <begin position="12"/>
        <end position="33"/>
    </location>
</feature>
<feature type="transmembrane region" description="Helical" evidence="7">
    <location>
        <begin position="39"/>
        <end position="61"/>
    </location>
</feature>
<dbReference type="PANTHER" id="PTHR43495:SF5">
    <property type="entry name" value="GAMMA-AMINOBUTYRIC ACID PERMEASE"/>
    <property type="match status" value="1"/>
</dbReference>
<dbReference type="InterPro" id="IPR004841">
    <property type="entry name" value="AA-permease/SLC12A_dom"/>
</dbReference>
<feature type="transmembrane region" description="Helical" evidence="7">
    <location>
        <begin position="145"/>
        <end position="170"/>
    </location>
</feature>
<feature type="transmembrane region" description="Helical" evidence="7">
    <location>
        <begin position="82"/>
        <end position="104"/>
    </location>
</feature>
<feature type="transmembrane region" description="Helical" evidence="7">
    <location>
        <begin position="415"/>
        <end position="434"/>
    </location>
</feature>
<feature type="transmembrane region" description="Helical" evidence="7">
    <location>
        <begin position="350"/>
        <end position="371"/>
    </location>
</feature>
<keyword evidence="6 7" id="KW-0472">Membrane</keyword>
<dbReference type="PROSITE" id="PS00218">
    <property type="entry name" value="AMINO_ACID_PERMEASE_1"/>
    <property type="match status" value="1"/>
</dbReference>
<evidence type="ECO:0000313" key="10">
    <source>
        <dbReference type="Proteomes" id="UP000673394"/>
    </source>
</evidence>
<comment type="caution">
    <text evidence="9">The sequence shown here is derived from an EMBL/GenBank/DDBJ whole genome shotgun (WGS) entry which is preliminary data.</text>
</comment>
<evidence type="ECO:0000256" key="5">
    <source>
        <dbReference type="ARBA" id="ARBA00022989"/>
    </source>
</evidence>
<reference evidence="9 10" key="1">
    <citation type="submission" date="2021-04" db="EMBL/GenBank/DDBJ databases">
        <title>Paenibacillus sp. DLE-14 whole genome sequence.</title>
        <authorList>
            <person name="Ham Y.J."/>
        </authorList>
    </citation>
    <scope>NUCLEOTIDE SEQUENCE [LARGE SCALE GENOMIC DNA]</scope>
    <source>
        <strain evidence="9 10">DLE-14</strain>
    </source>
</reference>
<keyword evidence="4" id="KW-0029">Amino-acid transport</keyword>
<keyword evidence="3 7" id="KW-0812">Transmembrane</keyword>
<evidence type="ECO:0000256" key="4">
    <source>
        <dbReference type="ARBA" id="ARBA00022970"/>
    </source>
</evidence>
<evidence type="ECO:0000256" key="1">
    <source>
        <dbReference type="ARBA" id="ARBA00004141"/>
    </source>
</evidence>